<reference evidence="2" key="1">
    <citation type="submission" date="2020-08" db="EMBL/GenBank/DDBJ databases">
        <title>Multicomponent nature underlies the extraordinary mechanical properties of spider dragline silk.</title>
        <authorList>
            <person name="Kono N."/>
            <person name="Nakamura H."/>
            <person name="Mori M."/>
            <person name="Yoshida Y."/>
            <person name="Ohtoshi R."/>
            <person name="Malay A.D."/>
            <person name="Moran D.A.P."/>
            <person name="Tomita M."/>
            <person name="Numata K."/>
            <person name="Arakawa K."/>
        </authorList>
    </citation>
    <scope>NUCLEOTIDE SEQUENCE</scope>
</reference>
<evidence type="ECO:0000313" key="2">
    <source>
        <dbReference type="EMBL" id="GFU38285.1"/>
    </source>
</evidence>
<name>A0A8X6QVB6_NEPPI</name>
<gene>
    <name evidence="2" type="primary">POL_24</name>
    <name evidence="2" type="ORF">NPIL_483361</name>
</gene>
<comment type="caution">
    <text evidence="2">The sequence shown here is derived from an EMBL/GenBank/DDBJ whole genome shotgun (WGS) entry which is preliminary data.</text>
</comment>
<proteinExistence type="predicted"/>
<sequence>MVNAVFIRSQTKRATEDQSTKEEIEQPDEIKDFEIAEEVLLLADEDLSIKKLIKVNSKEFIEAQHQSRELSPLLSESKNENSNKSNDFKIKDNGLLVKRTLDKIGNESELIVVPEQFREPIKSICHDSTSGHL</sequence>
<organism evidence="2 3">
    <name type="scientific">Nephila pilipes</name>
    <name type="common">Giant wood spider</name>
    <name type="synonym">Nephila maculata</name>
    <dbReference type="NCBI Taxonomy" id="299642"/>
    <lineage>
        <taxon>Eukaryota</taxon>
        <taxon>Metazoa</taxon>
        <taxon>Ecdysozoa</taxon>
        <taxon>Arthropoda</taxon>
        <taxon>Chelicerata</taxon>
        <taxon>Arachnida</taxon>
        <taxon>Araneae</taxon>
        <taxon>Araneomorphae</taxon>
        <taxon>Entelegynae</taxon>
        <taxon>Araneoidea</taxon>
        <taxon>Nephilidae</taxon>
        <taxon>Nephila</taxon>
    </lineage>
</organism>
<evidence type="ECO:0000313" key="3">
    <source>
        <dbReference type="Proteomes" id="UP000887013"/>
    </source>
</evidence>
<feature type="non-terminal residue" evidence="2">
    <location>
        <position position="133"/>
    </location>
</feature>
<evidence type="ECO:0000256" key="1">
    <source>
        <dbReference type="SAM" id="MobiDB-lite"/>
    </source>
</evidence>
<feature type="region of interest" description="Disordered" evidence="1">
    <location>
        <begin position="1"/>
        <end position="28"/>
    </location>
</feature>
<feature type="region of interest" description="Disordered" evidence="1">
    <location>
        <begin position="65"/>
        <end position="88"/>
    </location>
</feature>
<feature type="compositionally biased region" description="Basic and acidic residues" evidence="1">
    <location>
        <begin position="13"/>
        <end position="28"/>
    </location>
</feature>
<dbReference type="EMBL" id="BMAW01131167">
    <property type="protein sequence ID" value="GFU38285.1"/>
    <property type="molecule type" value="Genomic_DNA"/>
</dbReference>
<feature type="compositionally biased region" description="Basic and acidic residues" evidence="1">
    <location>
        <begin position="77"/>
        <end position="88"/>
    </location>
</feature>
<protein>
    <submittedName>
        <fullName evidence="2">Retrovirus-related Pol polyprotein from transposon 412</fullName>
    </submittedName>
</protein>
<dbReference type="AlphaFoldDB" id="A0A8X6QVB6"/>
<keyword evidence="3" id="KW-1185">Reference proteome</keyword>
<accession>A0A8X6QVB6</accession>
<dbReference type="OrthoDB" id="6435711at2759"/>
<dbReference type="Proteomes" id="UP000887013">
    <property type="component" value="Unassembled WGS sequence"/>
</dbReference>